<evidence type="ECO:0000256" key="6">
    <source>
        <dbReference type="SAM" id="MobiDB-lite"/>
    </source>
</evidence>
<organism evidence="8 9">
    <name type="scientific">Sporothrix curviconia</name>
    <dbReference type="NCBI Taxonomy" id="1260050"/>
    <lineage>
        <taxon>Eukaryota</taxon>
        <taxon>Fungi</taxon>
        <taxon>Dikarya</taxon>
        <taxon>Ascomycota</taxon>
        <taxon>Pezizomycotina</taxon>
        <taxon>Sordariomycetes</taxon>
        <taxon>Sordariomycetidae</taxon>
        <taxon>Ophiostomatales</taxon>
        <taxon>Ophiostomataceae</taxon>
        <taxon>Sporothrix</taxon>
    </lineage>
</organism>
<accession>A0ABP0AP56</accession>
<feature type="region of interest" description="Disordered" evidence="6">
    <location>
        <begin position="1"/>
        <end position="43"/>
    </location>
</feature>
<feature type="domain" description="TLDc" evidence="7">
    <location>
        <begin position="157"/>
        <end position="393"/>
    </location>
</feature>
<feature type="region of interest" description="Disordered" evidence="6">
    <location>
        <begin position="256"/>
        <end position="313"/>
    </location>
</feature>
<feature type="region of interest" description="Disordered" evidence="6">
    <location>
        <begin position="63"/>
        <end position="117"/>
    </location>
</feature>
<keyword evidence="9" id="KW-1185">Reference proteome</keyword>
<keyword evidence="3" id="KW-0496">Mitochondrion</keyword>
<comment type="function">
    <text evidence="4">May be involved in protection from oxidative damage.</text>
</comment>
<feature type="compositionally biased region" description="Polar residues" evidence="6">
    <location>
        <begin position="260"/>
        <end position="290"/>
    </location>
</feature>
<dbReference type="SMART" id="SM00584">
    <property type="entry name" value="TLDc"/>
    <property type="match status" value="1"/>
</dbReference>
<dbReference type="Proteomes" id="UP001642405">
    <property type="component" value="Unassembled WGS sequence"/>
</dbReference>
<evidence type="ECO:0000313" key="8">
    <source>
        <dbReference type="EMBL" id="CAK7209024.1"/>
    </source>
</evidence>
<comment type="caution">
    <text evidence="8">The sequence shown here is derived from an EMBL/GenBank/DDBJ whole genome shotgun (WGS) entry which is preliminary data.</text>
</comment>
<evidence type="ECO:0000256" key="1">
    <source>
        <dbReference type="ARBA" id="ARBA00004173"/>
    </source>
</evidence>
<comment type="subcellular location">
    <subcellularLocation>
        <location evidence="1">Mitochondrion</location>
    </subcellularLocation>
</comment>
<name>A0ABP0AP56_9PEZI</name>
<evidence type="ECO:0000313" key="9">
    <source>
        <dbReference type="Proteomes" id="UP001642405"/>
    </source>
</evidence>
<dbReference type="PANTHER" id="PTHR23354:SF62">
    <property type="entry name" value="MUSTARD, ISOFORM V"/>
    <property type="match status" value="1"/>
</dbReference>
<proteinExistence type="inferred from homology"/>
<dbReference type="Pfam" id="PF07534">
    <property type="entry name" value="TLD"/>
    <property type="match status" value="2"/>
</dbReference>
<dbReference type="InterPro" id="IPR006571">
    <property type="entry name" value="TLDc_dom"/>
</dbReference>
<evidence type="ECO:0000256" key="2">
    <source>
        <dbReference type="ARBA" id="ARBA00009540"/>
    </source>
</evidence>
<protein>
    <recommendedName>
        <fullName evidence="5">Oxidation resistance protein 1</fullName>
    </recommendedName>
</protein>
<gene>
    <name evidence="8" type="primary">OXR1</name>
    <name evidence="8" type="ORF">SCUCBS95973_000311</name>
</gene>
<reference evidence="8 9" key="1">
    <citation type="submission" date="2024-01" db="EMBL/GenBank/DDBJ databases">
        <authorList>
            <person name="Allen C."/>
            <person name="Tagirdzhanova G."/>
        </authorList>
    </citation>
    <scope>NUCLEOTIDE SEQUENCE [LARGE SCALE GENOMIC DNA]</scope>
</reference>
<evidence type="ECO:0000256" key="4">
    <source>
        <dbReference type="ARBA" id="ARBA00037112"/>
    </source>
</evidence>
<comment type="similarity">
    <text evidence="2">Belongs to the OXR1 family.</text>
</comment>
<dbReference type="PROSITE" id="PS51886">
    <property type="entry name" value="TLDC"/>
    <property type="match status" value="1"/>
</dbReference>
<evidence type="ECO:0000256" key="3">
    <source>
        <dbReference type="ARBA" id="ARBA00023128"/>
    </source>
</evidence>
<sequence length="396" mass="41829">MSYHSGARPSSDHAQYGADSASSHSPPSSSGAATPTSTSAGSSSFLSSSFYSAFGGIMRRLSSDPAGHLQPDGSRQIDHASTFPAPTSHYHHGGGAGGGGNHFLQSPTAATFGSSSSNGIDGVYTPPIGRSASPLRPPPLEPLILKGFSPDTPQSARILTPSIAEEIRIMVPERLRIEEDWQLAYSLDQDGASLATLYEKTHKYDEHRIGFVLVVKDQEGGIFGAYLTERPHPSPHYFGTGECFLWRASLLSPLPPPPSADTSQMTTRSTTIAASPTHPTFSGAAQSPDPTQLVPGLEPASSTQLPKSPTPVLPPPSPSIRFSAFPYSGVNEYFIYCEAHSLSVGGGDGKYGLWLNDSLDKGISATCLTFGNQPLSDEGEKFGVLGVEVWVIGSRR</sequence>
<dbReference type="PANTHER" id="PTHR23354">
    <property type="entry name" value="NUCLEOLAR PROTEIN 7/ESTROGEN RECEPTOR COACTIVATOR-RELATED"/>
    <property type="match status" value="1"/>
</dbReference>
<dbReference type="EMBL" id="CAWUHB010000001">
    <property type="protein sequence ID" value="CAK7209024.1"/>
    <property type="molecule type" value="Genomic_DNA"/>
</dbReference>
<evidence type="ECO:0000259" key="7">
    <source>
        <dbReference type="PROSITE" id="PS51886"/>
    </source>
</evidence>
<feature type="compositionally biased region" description="Polar residues" evidence="6">
    <location>
        <begin position="103"/>
        <end position="117"/>
    </location>
</feature>
<evidence type="ECO:0000256" key="5">
    <source>
        <dbReference type="ARBA" id="ARBA00040604"/>
    </source>
</evidence>
<feature type="compositionally biased region" description="Low complexity" evidence="6">
    <location>
        <begin position="20"/>
        <end position="43"/>
    </location>
</feature>